<evidence type="ECO:0000313" key="3">
    <source>
        <dbReference type="EMBL" id="SED86915.1"/>
    </source>
</evidence>
<evidence type="ECO:0000256" key="2">
    <source>
        <dbReference type="SAM" id="SignalP"/>
    </source>
</evidence>
<accession>A0A1M7DTQ2</accession>
<gene>
    <name evidence="3" type="ORF">SAMN05444171_5463</name>
</gene>
<reference evidence="3 4" key="1">
    <citation type="submission" date="2016-10" db="EMBL/GenBank/DDBJ databases">
        <authorList>
            <person name="de Groot N.N."/>
        </authorList>
    </citation>
    <scope>NUCLEOTIDE SEQUENCE [LARGE SCALE GENOMIC DNA]</scope>
    <source>
        <strain evidence="3 4">GAS522</strain>
    </source>
</reference>
<keyword evidence="2" id="KW-0732">Signal</keyword>
<name>A0A1M7DTQ2_9BRAD</name>
<feature type="compositionally biased region" description="Low complexity" evidence="1">
    <location>
        <begin position="42"/>
        <end position="57"/>
    </location>
</feature>
<dbReference type="AlphaFoldDB" id="A0A1M7DTQ2"/>
<dbReference type="EMBL" id="FNTI01000001">
    <property type="protein sequence ID" value="SED86915.1"/>
    <property type="molecule type" value="Genomic_DNA"/>
</dbReference>
<protein>
    <submittedName>
        <fullName evidence="3">Uncharacterized protein</fullName>
    </submittedName>
</protein>
<feature type="chain" id="PRO_5030031862" evidence="2">
    <location>
        <begin position="25"/>
        <end position="86"/>
    </location>
</feature>
<proteinExistence type="predicted"/>
<sequence length="86" mass="9072">MLKKRLLTISLLLRLMAISTAAHAGSTITDKSYWPDEARQTAQSSSLSSQSNFNSALADEGSASSLQLAANDGGSTRRYQGGPKSP</sequence>
<evidence type="ECO:0000256" key="1">
    <source>
        <dbReference type="SAM" id="MobiDB-lite"/>
    </source>
</evidence>
<feature type="compositionally biased region" description="Polar residues" evidence="1">
    <location>
        <begin position="62"/>
        <end position="78"/>
    </location>
</feature>
<evidence type="ECO:0000313" key="4">
    <source>
        <dbReference type="Proteomes" id="UP000183208"/>
    </source>
</evidence>
<organism evidence="3 4">
    <name type="scientific">Bradyrhizobium lablabi</name>
    <dbReference type="NCBI Taxonomy" id="722472"/>
    <lineage>
        <taxon>Bacteria</taxon>
        <taxon>Pseudomonadati</taxon>
        <taxon>Pseudomonadota</taxon>
        <taxon>Alphaproteobacteria</taxon>
        <taxon>Hyphomicrobiales</taxon>
        <taxon>Nitrobacteraceae</taxon>
        <taxon>Bradyrhizobium</taxon>
    </lineage>
</organism>
<feature type="signal peptide" evidence="2">
    <location>
        <begin position="1"/>
        <end position="24"/>
    </location>
</feature>
<dbReference type="Proteomes" id="UP000183208">
    <property type="component" value="Unassembled WGS sequence"/>
</dbReference>
<feature type="region of interest" description="Disordered" evidence="1">
    <location>
        <begin position="39"/>
        <end position="86"/>
    </location>
</feature>